<dbReference type="GeneID" id="35382287"/>
<name>A0A2I2L4E6_9VIRU</name>
<sequence length="199" mass="23328">MQRKYIITNKMSSGYILKTKMIPINFSGDFAKNADEMMTMTENIIDDFESYILDYDHELYIEYILCNIEVPNFRRMNKEYVQSYYGLYIKINNTGYTSTEEINKSMEKYVKDNDRYDNINIFGIDYVISLGNCFIVNKDIEDVRNNIKKILNKEKDKLEQSSNKVGKIDLNGIKDSGIWSNNIIILSPASIYRPSTSRF</sequence>
<evidence type="ECO:0000313" key="1">
    <source>
        <dbReference type="EMBL" id="SNW62397.1"/>
    </source>
</evidence>
<evidence type="ECO:0000313" key="2">
    <source>
        <dbReference type="Proteomes" id="UP000236316"/>
    </source>
</evidence>
<gene>
    <name evidence="1" type="ORF">ORPV_493</name>
</gene>
<accession>A0A2I2L4E6</accession>
<keyword evidence="2" id="KW-1185">Reference proteome</keyword>
<dbReference type="EMBL" id="LT906555">
    <property type="protein sequence ID" value="SNW62397.1"/>
    <property type="molecule type" value="Genomic_DNA"/>
</dbReference>
<dbReference type="Proteomes" id="UP000236316">
    <property type="component" value="Segment"/>
</dbReference>
<reference evidence="1" key="1">
    <citation type="submission" date="2017-08" db="EMBL/GenBank/DDBJ databases">
        <authorList>
            <consortium name="Urmite Genomes"/>
        </authorList>
    </citation>
    <scope>NUCLEOTIDE SEQUENCE [LARGE SCALE GENOMIC DNA]</scope>
    <source>
        <strain evidence="1">IHUMI-LCC2</strain>
    </source>
</reference>
<proteinExistence type="predicted"/>
<dbReference type="KEGG" id="vg:35382287"/>
<dbReference type="RefSeq" id="YP_009448699.1">
    <property type="nucleotide sequence ID" value="NC_036594.1"/>
</dbReference>
<organism evidence="1">
    <name type="scientific">Orpheovirus IHUMI-LCC2</name>
    <dbReference type="NCBI Taxonomy" id="2023057"/>
    <lineage>
        <taxon>Viruses</taxon>
        <taxon>Varidnaviria</taxon>
        <taxon>Bamfordvirae</taxon>
        <taxon>Nucleocytoviricota</taxon>
        <taxon>Megaviricetes</taxon>
        <taxon>Pimascovirales</taxon>
        <taxon>Ocovirineae</taxon>
        <taxon>Orpheoviridae</taxon>
        <taxon>Alphaorpheovirus</taxon>
        <taxon>Alphaorpheovirus massiliense</taxon>
    </lineage>
</organism>
<protein>
    <submittedName>
        <fullName evidence="1">Uncharacterized protein</fullName>
    </submittedName>
</protein>